<evidence type="ECO:0000313" key="2">
    <source>
        <dbReference type="Proteomes" id="UP000762676"/>
    </source>
</evidence>
<evidence type="ECO:0000313" key="1">
    <source>
        <dbReference type="EMBL" id="GFR88470.1"/>
    </source>
</evidence>
<dbReference type="AlphaFoldDB" id="A0AAV4GUR7"/>
<organism evidence="1 2">
    <name type="scientific">Elysia marginata</name>
    <dbReference type="NCBI Taxonomy" id="1093978"/>
    <lineage>
        <taxon>Eukaryota</taxon>
        <taxon>Metazoa</taxon>
        <taxon>Spiralia</taxon>
        <taxon>Lophotrochozoa</taxon>
        <taxon>Mollusca</taxon>
        <taxon>Gastropoda</taxon>
        <taxon>Heterobranchia</taxon>
        <taxon>Euthyneura</taxon>
        <taxon>Panpulmonata</taxon>
        <taxon>Sacoglossa</taxon>
        <taxon>Placobranchoidea</taxon>
        <taxon>Plakobranchidae</taxon>
        <taxon>Elysia</taxon>
    </lineage>
</organism>
<reference evidence="1 2" key="1">
    <citation type="journal article" date="2021" name="Elife">
        <title>Chloroplast acquisition without the gene transfer in kleptoplastic sea slugs, Plakobranchus ocellatus.</title>
        <authorList>
            <person name="Maeda T."/>
            <person name="Takahashi S."/>
            <person name="Yoshida T."/>
            <person name="Shimamura S."/>
            <person name="Takaki Y."/>
            <person name="Nagai Y."/>
            <person name="Toyoda A."/>
            <person name="Suzuki Y."/>
            <person name="Arimoto A."/>
            <person name="Ishii H."/>
            <person name="Satoh N."/>
            <person name="Nishiyama T."/>
            <person name="Hasebe M."/>
            <person name="Maruyama T."/>
            <person name="Minagawa J."/>
            <person name="Obokata J."/>
            <person name="Shigenobu S."/>
        </authorList>
    </citation>
    <scope>NUCLEOTIDE SEQUENCE [LARGE SCALE GENOMIC DNA]</scope>
</reference>
<gene>
    <name evidence="1" type="ORF">ElyMa_002518700</name>
</gene>
<proteinExistence type="predicted"/>
<name>A0AAV4GUR7_9GAST</name>
<evidence type="ECO:0008006" key="3">
    <source>
        <dbReference type="Google" id="ProtNLM"/>
    </source>
</evidence>
<comment type="caution">
    <text evidence="1">The sequence shown here is derived from an EMBL/GenBank/DDBJ whole genome shotgun (WGS) entry which is preliminary data.</text>
</comment>
<accession>A0AAV4GUR7</accession>
<dbReference type="EMBL" id="BMAT01005157">
    <property type="protein sequence ID" value="GFR88470.1"/>
    <property type="molecule type" value="Genomic_DNA"/>
</dbReference>
<dbReference type="Proteomes" id="UP000762676">
    <property type="component" value="Unassembled WGS sequence"/>
</dbReference>
<feature type="non-terminal residue" evidence="1">
    <location>
        <position position="1"/>
    </location>
</feature>
<sequence>TSYVNDDGRCTYCDDNNPIHPQRNAIDFVMFKGNYAASKAERTLDDSPAMSDHYGVKRTVCKRGD</sequence>
<keyword evidence="2" id="KW-1185">Reference proteome</keyword>
<protein>
    <recommendedName>
        <fullName evidence="3">Endonuclease/exonuclease/phosphatase domain-containing protein</fullName>
    </recommendedName>
</protein>